<dbReference type="Proteomes" id="UP001281761">
    <property type="component" value="Unassembled WGS sequence"/>
</dbReference>
<gene>
    <name evidence="3" type="ORF">BLNAU_1869</name>
</gene>
<dbReference type="Gene3D" id="1.10.287.1490">
    <property type="match status" value="1"/>
</dbReference>
<feature type="region of interest" description="Disordered" evidence="2">
    <location>
        <begin position="715"/>
        <end position="746"/>
    </location>
</feature>
<keyword evidence="3" id="KW-0966">Cell projection</keyword>
<name>A0ABQ9YI60_9EUKA</name>
<feature type="coiled-coil region" evidence="1">
    <location>
        <begin position="397"/>
        <end position="513"/>
    </location>
</feature>
<keyword evidence="3" id="KW-0969">Cilium</keyword>
<evidence type="ECO:0000313" key="4">
    <source>
        <dbReference type="Proteomes" id="UP001281761"/>
    </source>
</evidence>
<sequence>MADYNNDGDDYEEEVEPIDPNNPVIARVQAQIKEELQKEIEELKLQKYEKSAEVKRITEEREQVGVELYNLQQELANRYTELEQLKDNYNLEKEKRDKSDEDLITAQDEVNNKKGTLSGLQLKVANTQRELDKANEKLMDLKQYNEQILSEIAVARRDTYHTDDTLAQQEQQKQEQDYMIARLELDLQSLQEQYSLVEAQLIAQQKETELAKETIHAANQEKETALLEQRQLLMEFNTASIGIQRRDEALQQTEEGLREQRENILTLNSEIIGYKSLIRTEEEKCEKQTLILTNTRSDEGRLQKRIEESKATHEKALQDLGLLKKSADSVERDVENVRGQVAKLKGEVQSLQSILQKLTTEQIQVEDKISAFLNEQMSFDQFTKSTANKREKVLDSVREKDMEAAGVQNELERLKLDIINTQAHSASLKKALDELVRQLKEKDAIIEKFEVEIRRKNDEISKKQSEVDKLNRKYDSIVQNKTEEDKGPLEATIHNLNKEIAAKKEECSELERNWMRLQMSLLSLVKQNDTITTEVRQLETQLTLQSQRQLRLETQLKQETREVHQLEEAIKNLHTKMQLMNQEISKRNKLHDNLATTTVDIEARFVDLLKTLEEEAVRLEQELDEQKRMHEQMNEDIVECERQMLLWQRKIELEKETQSTLDVSGAESEIRGMEEEIRRMELRLQQIKKAEDEIEKKMEQKIMARISLAQSGAAKGRLGMGGATTRGAGMTKTRTMAGTGGLGATRNGVKTEVHDLQRKIRAIEAEVTRTDEEMRGVSETQTELQKRVNELAEQNKRFREETEQEQVKTTNLLMEKQKNLDKLTRCQRFIKRYENELKGTWNSGVKTPEELESKMQKEKERKQALDTVIERLREQFPFIHSLA</sequence>
<evidence type="ECO:0000256" key="1">
    <source>
        <dbReference type="SAM" id="Coils"/>
    </source>
</evidence>
<feature type="coiled-coil region" evidence="1">
    <location>
        <begin position="746"/>
        <end position="808"/>
    </location>
</feature>
<keyword evidence="3" id="KW-0282">Flagellum</keyword>
<protein>
    <submittedName>
        <fullName evidence="3">Flagellar-associated protein 172</fullName>
    </submittedName>
</protein>
<evidence type="ECO:0000313" key="3">
    <source>
        <dbReference type="EMBL" id="KAK2963335.1"/>
    </source>
</evidence>
<proteinExistence type="predicted"/>
<feature type="coiled-coil region" evidence="1">
    <location>
        <begin position="327"/>
        <end position="361"/>
    </location>
</feature>
<feature type="coiled-coil region" evidence="1">
    <location>
        <begin position="26"/>
        <end position="270"/>
    </location>
</feature>
<evidence type="ECO:0000256" key="2">
    <source>
        <dbReference type="SAM" id="MobiDB-lite"/>
    </source>
</evidence>
<dbReference type="EMBL" id="JARBJD010000007">
    <property type="protein sequence ID" value="KAK2963335.1"/>
    <property type="molecule type" value="Genomic_DNA"/>
</dbReference>
<keyword evidence="1" id="KW-0175">Coiled coil</keyword>
<dbReference type="PANTHER" id="PTHR16275:SF8">
    <property type="entry name" value="COILED-COIL DOMAIN-CONTAINING PROTEIN 40"/>
    <property type="match status" value="1"/>
</dbReference>
<keyword evidence="4" id="KW-1185">Reference proteome</keyword>
<feature type="compositionally biased region" description="Low complexity" evidence="2">
    <location>
        <begin position="725"/>
        <end position="736"/>
    </location>
</feature>
<accession>A0ABQ9YI60</accession>
<reference evidence="3 4" key="1">
    <citation type="journal article" date="2022" name="bioRxiv">
        <title>Genomics of Preaxostyla Flagellates Illuminates Evolutionary Transitions and the Path Towards Mitochondrial Loss.</title>
        <authorList>
            <person name="Novak L.V.F."/>
            <person name="Treitli S.C."/>
            <person name="Pyrih J."/>
            <person name="Halakuc P."/>
            <person name="Pipaliya S.V."/>
            <person name="Vacek V."/>
            <person name="Brzon O."/>
            <person name="Soukal P."/>
            <person name="Eme L."/>
            <person name="Dacks J.B."/>
            <person name="Karnkowska A."/>
            <person name="Elias M."/>
            <person name="Hampl V."/>
        </authorList>
    </citation>
    <scope>NUCLEOTIDE SEQUENCE [LARGE SCALE GENOMIC DNA]</scope>
    <source>
        <strain evidence="3">NAU3</strain>
        <tissue evidence="3">Gut</tissue>
    </source>
</reference>
<feature type="compositionally biased region" description="Acidic residues" evidence="2">
    <location>
        <begin position="1"/>
        <end position="17"/>
    </location>
</feature>
<feature type="region of interest" description="Disordered" evidence="2">
    <location>
        <begin position="1"/>
        <end position="21"/>
    </location>
</feature>
<comment type="caution">
    <text evidence="3">The sequence shown here is derived from an EMBL/GenBank/DDBJ whole genome shotgun (WGS) entry which is preliminary data.</text>
</comment>
<dbReference type="PANTHER" id="PTHR16275">
    <property type="entry name" value="COILED-COIL DOMAIN-CONTAINING PROTEIN 40"/>
    <property type="match status" value="1"/>
</dbReference>
<dbReference type="InterPro" id="IPR037386">
    <property type="entry name" value="CCDC40"/>
</dbReference>
<feature type="coiled-coil region" evidence="1">
    <location>
        <begin position="549"/>
        <end position="707"/>
    </location>
</feature>
<organism evidence="3 4">
    <name type="scientific">Blattamonas nauphoetae</name>
    <dbReference type="NCBI Taxonomy" id="2049346"/>
    <lineage>
        <taxon>Eukaryota</taxon>
        <taxon>Metamonada</taxon>
        <taxon>Preaxostyla</taxon>
        <taxon>Oxymonadida</taxon>
        <taxon>Blattamonas</taxon>
    </lineage>
</organism>